<evidence type="ECO:0000313" key="2">
    <source>
        <dbReference type="EMBL" id="VDL97799.1"/>
    </source>
</evidence>
<dbReference type="EMBL" id="UYSU01036511">
    <property type="protein sequence ID" value="VDL97799.1"/>
    <property type="molecule type" value="Genomic_DNA"/>
</dbReference>
<accession>A0A183T4L6</accession>
<dbReference type="STRING" id="70667.A0A183T4L6"/>
<organism evidence="4">
    <name type="scientific">Schistocephalus solidus</name>
    <name type="common">Tapeworm</name>
    <dbReference type="NCBI Taxonomy" id="70667"/>
    <lineage>
        <taxon>Eukaryota</taxon>
        <taxon>Metazoa</taxon>
        <taxon>Spiralia</taxon>
        <taxon>Lophotrochozoa</taxon>
        <taxon>Platyhelminthes</taxon>
        <taxon>Cestoda</taxon>
        <taxon>Eucestoda</taxon>
        <taxon>Diphyllobothriidea</taxon>
        <taxon>Diphyllobothriidae</taxon>
        <taxon>Schistocephalus</taxon>
    </lineage>
</organism>
<feature type="region of interest" description="Disordered" evidence="1">
    <location>
        <begin position="51"/>
        <end position="153"/>
    </location>
</feature>
<proteinExistence type="predicted"/>
<sequence length="329" mass="35867">MLVGHPKAIAFALGMQGDPSAIPSHPDLLGLHVACLFLIFTSCLLSGPISWPGRSPDSKKVESQFEASMSPRRKLQDPSLSTTPISPTTMETFPAATADTANGEETPMPPTWTTDEETPVPPSQWPHSLKPATQDFRSSYSSDRPRTGLSGGPGDVLAELVWQFIIYLDAALEMQVCAWVYLERPEAAAGSTAGLPTALQSSEHLLDLPEDPTNEPSVSEQHGARFLSTLDDLLHGPQLATHGDGFPIRHPGRKHGQILSKDESMPLPYRPPVQPKPKVQPRSVAAPQTVQPYAENTDFADRRNDLKFSSINKIQKGLTKKRVDLFEAL</sequence>
<evidence type="ECO:0000313" key="4">
    <source>
        <dbReference type="WBParaSite" id="SSLN_0001185201-mRNA-1"/>
    </source>
</evidence>
<dbReference type="AlphaFoldDB" id="A0A183T4L6"/>
<gene>
    <name evidence="2" type="ORF">SSLN_LOCUS11414</name>
</gene>
<protein>
    <submittedName>
        <fullName evidence="2 4">Uncharacterized protein</fullName>
    </submittedName>
</protein>
<dbReference type="WBParaSite" id="SSLN_0001185201-mRNA-1">
    <property type="protein sequence ID" value="SSLN_0001185201-mRNA-1"/>
    <property type="gene ID" value="SSLN_0001185201"/>
</dbReference>
<evidence type="ECO:0000256" key="1">
    <source>
        <dbReference type="SAM" id="MobiDB-lite"/>
    </source>
</evidence>
<evidence type="ECO:0000313" key="3">
    <source>
        <dbReference type="Proteomes" id="UP000275846"/>
    </source>
</evidence>
<name>A0A183T4L6_SCHSO</name>
<reference evidence="2 3" key="2">
    <citation type="submission" date="2018-11" db="EMBL/GenBank/DDBJ databases">
        <authorList>
            <consortium name="Pathogen Informatics"/>
        </authorList>
    </citation>
    <scope>NUCLEOTIDE SEQUENCE [LARGE SCALE GENOMIC DNA]</scope>
    <source>
        <strain evidence="2 3">NST_G2</strain>
    </source>
</reference>
<keyword evidence="3" id="KW-1185">Reference proteome</keyword>
<feature type="compositionally biased region" description="Low complexity" evidence="1">
    <location>
        <begin position="78"/>
        <end position="89"/>
    </location>
</feature>
<reference evidence="4" key="1">
    <citation type="submission" date="2016-06" db="UniProtKB">
        <authorList>
            <consortium name="WormBaseParasite"/>
        </authorList>
    </citation>
    <scope>IDENTIFICATION</scope>
</reference>
<dbReference type="Proteomes" id="UP000275846">
    <property type="component" value="Unassembled WGS sequence"/>
</dbReference>